<dbReference type="InterPro" id="IPR013107">
    <property type="entry name" value="Acyl-CoA_DH_C"/>
</dbReference>
<feature type="domain" description="Acyl-CoA dehydrogenase C-terminal" evidence="5">
    <location>
        <begin position="251"/>
        <end position="387"/>
    </location>
</feature>
<dbReference type="GO" id="GO:0005737">
    <property type="term" value="C:cytoplasm"/>
    <property type="evidence" value="ECO:0007669"/>
    <property type="project" value="TreeGrafter"/>
</dbReference>
<dbReference type="GO" id="GO:0003995">
    <property type="term" value="F:acyl-CoA dehydrogenase activity"/>
    <property type="evidence" value="ECO:0007669"/>
    <property type="project" value="TreeGrafter"/>
</dbReference>
<dbReference type="Gene3D" id="1.20.140.10">
    <property type="entry name" value="Butyryl-CoA Dehydrogenase, subunit A, domain 3"/>
    <property type="match status" value="1"/>
</dbReference>
<dbReference type="STRING" id="401562.NS365_16060"/>
<dbReference type="InterPro" id="IPR046373">
    <property type="entry name" value="Acyl-CoA_Oxase/DH_mid-dom_sf"/>
</dbReference>
<keyword evidence="6" id="KW-0503">Monooxygenase</keyword>
<evidence type="ECO:0000256" key="2">
    <source>
        <dbReference type="ARBA" id="ARBA00023002"/>
    </source>
</evidence>
<dbReference type="GO" id="GO:0033539">
    <property type="term" value="P:fatty acid beta-oxidation using acyl-CoA dehydrogenase"/>
    <property type="evidence" value="ECO:0007669"/>
    <property type="project" value="TreeGrafter"/>
</dbReference>
<dbReference type="InterPro" id="IPR050741">
    <property type="entry name" value="Acyl-CoA_dehydrogenase"/>
</dbReference>
<evidence type="ECO:0000256" key="3">
    <source>
        <dbReference type="SAM" id="MobiDB-lite"/>
    </source>
</evidence>
<dbReference type="Gene3D" id="2.40.110.10">
    <property type="entry name" value="Butyryl-CoA Dehydrogenase, subunit A, domain 2"/>
    <property type="match status" value="1"/>
</dbReference>
<organism evidence="6 7">
    <name type="scientific">Aureimonas ureilytica</name>
    <dbReference type="NCBI Taxonomy" id="401562"/>
    <lineage>
        <taxon>Bacteria</taxon>
        <taxon>Pseudomonadati</taxon>
        <taxon>Pseudomonadota</taxon>
        <taxon>Alphaproteobacteria</taxon>
        <taxon>Hyphomicrobiales</taxon>
        <taxon>Aurantimonadaceae</taxon>
        <taxon>Aureimonas</taxon>
    </lineage>
</organism>
<dbReference type="Gene3D" id="1.10.540.10">
    <property type="entry name" value="Acyl-CoA dehydrogenase/oxidase, N-terminal domain"/>
    <property type="match status" value="1"/>
</dbReference>
<proteinExistence type="predicted"/>
<dbReference type="RefSeq" id="WP_058636276.1">
    <property type="nucleotide sequence ID" value="NZ_LDPZ01000053.1"/>
</dbReference>
<dbReference type="AlphaFoldDB" id="A0A175R426"/>
<dbReference type="GO" id="GO:0050660">
    <property type="term" value="F:flavin adenine dinucleotide binding"/>
    <property type="evidence" value="ECO:0007669"/>
    <property type="project" value="InterPro"/>
</dbReference>
<sequence length="418" mass="44727">MFHSTIESPTSQTDLGWGQGPSPDYEALAAPFRPIFARIRAGAVERELNRTLPTQEIGWLKAARFGAVRLPRAEGGQGASLPDFINLLIELSEADSNVTQALRGHFGFVESVVNLSTGPFRERWAARIAAGDTAGNAWTEIGAASIEGFSTHLARKGDDLVLNGEKYYTTGSLFADWIDTGARREDGEGGTVLVPRHAQGVHVVDDWDGFGQTLTASGTTTFTDVVIDPLDVLSDEEKFRYSAAFYQIVHLATLAGIGRALAGDAAAAVGARRRTYTHAAAARSSEDPQVLQVVGRIRGAAYAAGAITLQAARALERAHAAHFGGDAEAEERANSLAELETAQAQTVVSNLVLDASTIVFDALGASAIRKPAGLDRHWRNARTLSSHNPRIYKDRIVGDYAVNGTPPPYQWRIGLPTG</sequence>
<dbReference type="OrthoDB" id="6184213at2"/>
<keyword evidence="2" id="KW-0560">Oxidoreductase</keyword>
<protein>
    <submittedName>
        <fullName evidence="6">Monooxygenase</fullName>
    </submittedName>
</protein>
<accession>A0A175R426</accession>
<dbReference type="SUPFAM" id="SSF47203">
    <property type="entry name" value="Acyl-CoA dehydrogenase C-terminal domain-like"/>
    <property type="match status" value="1"/>
</dbReference>
<dbReference type="PANTHER" id="PTHR48083">
    <property type="entry name" value="MEDIUM-CHAIN SPECIFIC ACYL-COA DEHYDROGENASE, MITOCHONDRIAL-RELATED"/>
    <property type="match status" value="1"/>
</dbReference>
<evidence type="ECO:0000313" key="7">
    <source>
        <dbReference type="Proteomes" id="UP000078272"/>
    </source>
</evidence>
<dbReference type="Proteomes" id="UP000078272">
    <property type="component" value="Unassembled WGS sequence"/>
</dbReference>
<feature type="compositionally biased region" description="Polar residues" evidence="3">
    <location>
        <begin position="1"/>
        <end position="14"/>
    </location>
</feature>
<dbReference type="EMBL" id="LDPZ01000053">
    <property type="protein sequence ID" value="KTQ85783.1"/>
    <property type="molecule type" value="Genomic_DNA"/>
</dbReference>
<evidence type="ECO:0000259" key="5">
    <source>
        <dbReference type="Pfam" id="PF08028"/>
    </source>
</evidence>
<dbReference type="SUPFAM" id="SSF56645">
    <property type="entry name" value="Acyl-CoA dehydrogenase NM domain-like"/>
    <property type="match status" value="1"/>
</dbReference>
<gene>
    <name evidence="6" type="ORF">NS226_18845</name>
</gene>
<reference evidence="6 7" key="1">
    <citation type="journal article" date="2016" name="Front. Microbiol.">
        <title>Genomic Resource of Rice Seed Associated Bacteria.</title>
        <authorList>
            <person name="Midha S."/>
            <person name="Bansal K."/>
            <person name="Sharma S."/>
            <person name="Kumar N."/>
            <person name="Patil P.P."/>
            <person name="Chaudhry V."/>
            <person name="Patil P.B."/>
        </authorList>
    </citation>
    <scope>NUCLEOTIDE SEQUENCE [LARGE SCALE GENOMIC DNA]</scope>
    <source>
        <strain evidence="6 7">NS226</strain>
    </source>
</reference>
<evidence type="ECO:0000256" key="1">
    <source>
        <dbReference type="ARBA" id="ARBA00022630"/>
    </source>
</evidence>
<keyword evidence="1" id="KW-0285">Flavoprotein</keyword>
<feature type="region of interest" description="Disordered" evidence="3">
    <location>
        <begin position="1"/>
        <end position="20"/>
    </location>
</feature>
<dbReference type="Pfam" id="PF08028">
    <property type="entry name" value="Acyl-CoA_dh_2"/>
    <property type="match status" value="1"/>
</dbReference>
<dbReference type="PANTHER" id="PTHR48083:SF19">
    <property type="entry name" value="FLAVIN-DEPENDENT MONOOXYGENASE, OXYGENASE SUBUNIT HSAA"/>
    <property type="match status" value="1"/>
</dbReference>
<evidence type="ECO:0000259" key="4">
    <source>
        <dbReference type="Pfam" id="PF02770"/>
    </source>
</evidence>
<dbReference type="InterPro" id="IPR009100">
    <property type="entry name" value="AcylCoA_DH/oxidase_NM_dom_sf"/>
</dbReference>
<dbReference type="InterPro" id="IPR006091">
    <property type="entry name" value="Acyl-CoA_Oxase/DH_mid-dom"/>
</dbReference>
<comment type="caution">
    <text evidence="6">The sequence shown here is derived from an EMBL/GenBank/DDBJ whole genome shotgun (WGS) entry which is preliminary data.</text>
</comment>
<dbReference type="PIRSF" id="PIRSF016578">
    <property type="entry name" value="HsaA"/>
    <property type="match status" value="1"/>
</dbReference>
<dbReference type="Pfam" id="PF02770">
    <property type="entry name" value="Acyl-CoA_dh_M"/>
    <property type="match status" value="1"/>
</dbReference>
<dbReference type="GO" id="GO:0016712">
    <property type="term" value="F:oxidoreductase activity, acting on paired donors, with incorporation or reduction of molecular oxygen, reduced flavin or flavoprotein as one donor, and incorporation of one atom of oxygen"/>
    <property type="evidence" value="ECO:0007669"/>
    <property type="project" value="TreeGrafter"/>
</dbReference>
<dbReference type="InterPro" id="IPR036250">
    <property type="entry name" value="AcylCo_DH-like_C"/>
</dbReference>
<dbReference type="PATRIC" id="fig|401562.3.peg.3878"/>
<dbReference type="InterPro" id="IPR037069">
    <property type="entry name" value="AcylCoA_DH/ox_N_sf"/>
</dbReference>
<name>A0A175R426_9HYPH</name>
<evidence type="ECO:0000313" key="6">
    <source>
        <dbReference type="EMBL" id="KTQ85783.1"/>
    </source>
</evidence>
<feature type="domain" description="Acyl-CoA oxidase/dehydrogenase middle" evidence="4">
    <location>
        <begin position="137"/>
        <end position="225"/>
    </location>
</feature>